<dbReference type="AlphaFoldDB" id="A0A131ZX52"/>
<reference evidence="2 3" key="1">
    <citation type="journal article" date="2015" name="Parasit. Vectors">
        <title>Draft genome of the scabies mite.</title>
        <authorList>
            <person name="Rider S.D.Jr."/>
            <person name="Morgan M.S."/>
            <person name="Arlian L.G."/>
        </authorList>
    </citation>
    <scope>NUCLEOTIDE SEQUENCE [LARGE SCALE GENOMIC DNA]</scope>
    <source>
        <strain evidence="2">Arlian Lab</strain>
    </source>
</reference>
<dbReference type="EMBL" id="JXLN01002640">
    <property type="protein sequence ID" value="KPM02700.1"/>
    <property type="molecule type" value="Genomic_DNA"/>
</dbReference>
<evidence type="ECO:0000313" key="3">
    <source>
        <dbReference type="Proteomes" id="UP000616769"/>
    </source>
</evidence>
<evidence type="ECO:0000256" key="1">
    <source>
        <dbReference type="ARBA" id="ARBA00022737"/>
    </source>
</evidence>
<dbReference type="Proteomes" id="UP000616769">
    <property type="component" value="Unassembled WGS sequence"/>
</dbReference>
<dbReference type="InterPro" id="IPR051210">
    <property type="entry name" value="Ub_ligase/GEF_domain"/>
</dbReference>
<sequence length="897" mass="102939">MDCNLDAVSCIAWWQNLVSSGSEFDDSIAFIGNRFGMILAIDVVSGVRLRHFYVPLSIERIEISADRSSEFLLINCHKSVQYKYPLGAMRNYQIDHSDRSLVENLQSKEKSIKTLFFNQLISNKSIENKEVNHLNFDSVRCFSDSIYIEEDSGLLNTQETIEDSSIDGTKDSINDSWILSPQNHTGRIFVIKNNLQRFPNLHGNSRRNSEAEHIDSSRYSQNQIESNCYDTSLSPDSSKIEFDNPILEIYEFSLENFDIRFKAPPSTNKRYCFRINKDLVEKIQSIRLIDCGSRFFLLLLNNEICFMISKSLTSKASSDESDLIVLNQEESLSNISGLDGNLDEFINGFSLIDLSNDLTTDPKTREEFRSDSSTRSEKNRIINAFVIKPGTQNVSIEEFLKQKMNTPMNSDAQDDPEFSNQSFSKDQIFFQSLLQTKYEESIQKIDEQILIVTDRSVFVIESMEKMFGNLFHTEIQKIWTKFYSAYQEDYDIANILPYVRLMVECFVSQEVQSSQRLSFGWALHGQLGHGSIEDVYVPKLIDYFERLQNCPLIDIAAGYAHTAALDINGDLYIFGQNSYGQLGNICKTDTIKSILPRKVNLTGGPVKLISCGPFHTVVMIESEQSGNEKKIFCWGINPRIWRTRMRSINYFTIDSKKNSDKKQTISDYAKIRELSLPKINPNDQIIDIKAGQSYIIILTKSGKVFTMDYNSDHRAETSQDFDAEAMHTAEYFGSKIVDVSCGSHFVLALDSQGNLWNLGGTKSLLKAQNSADFRRFSANRERKQSISKSMFDHKRSCSDKVSLFSDGNHAKPTVIFSVSKPNQTKSLDNDVKKDSIHHYRCRQIKKNFKKKINQLKTENPVLKEQFDLLRTIIFDCYYSDFRSLIERLGFEWNQKKL</sequence>
<dbReference type="SUPFAM" id="SSF50985">
    <property type="entry name" value="RCC1/BLIP-II"/>
    <property type="match status" value="1"/>
</dbReference>
<dbReference type="InterPro" id="IPR000408">
    <property type="entry name" value="Reg_chr_condens"/>
</dbReference>
<dbReference type="InterPro" id="IPR009091">
    <property type="entry name" value="RCC1/BLIP-II"/>
</dbReference>
<dbReference type="PRINTS" id="PR00633">
    <property type="entry name" value="RCCNDNSATION"/>
</dbReference>
<dbReference type="PANTHER" id="PTHR22870">
    <property type="entry name" value="REGULATOR OF CHROMOSOME CONDENSATION"/>
    <property type="match status" value="1"/>
</dbReference>
<gene>
    <name evidence="2" type="ORF">QR98_0011180</name>
</gene>
<dbReference type="OrthoDB" id="6513315at2759"/>
<keyword evidence="1" id="KW-0677">Repeat</keyword>
<dbReference type="PANTHER" id="PTHR22870:SF408">
    <property type="entry name" value="OS09G0560450 PROTEIN"/>
    <property type="match status" value="1"/>
</dbReference>
<dbReference type="VEuPathDB" id="VectorBase:SSCA004043"/>
<dbReference type="PROSITE" id="PS50012">
    <property type="entry name" value="RCC1_3"/>
    <property type="match status" value="2"/>
</dbReference>
<protein>
    <submittedName>
        <fullName evidence="2">Uncharacterized protein</fullName>
    </submittedName>
</protein>
<comment type="caution">
    <text evidence="2">The sequence shown here is derived from an EMBL/GenBank/DDBJ whole genome shotgun (WGS) entry which is preliminary data.</text>
</comment>
<dbReference type="Gene3D" id="2.130.10.30">
    <property type="entry name" value="Regulator of chromosome condensation 1/beta-lactamase-inhibitor protein II"/>
    <property type="match status" value="1"/>
</dbReference>
<proteinExistence type="predicted"/>
<accession>A0A131ZX52</accession>
<organism evidence="2 3">
    <name type="scientific">Sarcoptes scabiei</name>
    <name type="common">Itch mite</name>
    <name type="synonym">Acarus scabiei</name>
    <dbReference type="NCBI Taxonomy" id="52283"/>
    <lineage>
        <taxon>Eukaryota</taxon>
        <taxon>Metazoa</taxon>
        <taxon>Ecdysozoa</taxon>
        <taxon>Arthropoda</taxon>
        <taxon>Chelicerata</taxon>
        <taxon>Arachnida</taxon>
        <taxon>Acari</taxon>
        <taxon>Acariformes</taxon>
        <taxon>Sarcoptiformes</taxon>
        <taxon>Astigmata</taxon>
        <taxon>Psoroptidia</taxon>
        <taxon>Sarcoptoidea</taxon>
        <taxon>Sarcoptidae</taxon>
        <taxon>Sarcoptinae</taxon>
        <taxon>Sarcoptes</taxon>
    </lineage>
</organism>
<evidence type="ECO:0000313" key="2">
    <source>
        <dbReference type="EMBL" id="KPM02700.1"/>
    </source>
</evidence>
<dbReference type="Pfam" id="PF00415">
    <property type="entry name" value="RCC1"/>
    <property type="match status" value="2"/>
</dbReference>
<name>A0A131ZX52_SARSC</name>